<gene>
    <name evidence="1" type="ORF">MA16_Dca026894</name>
</gene>
<protein>
    <submittedName>
        <fullName evidence="1">Uncharacterized protein</fullName>
    </submittedName>
</protein>
<proteinExistence type="predicted"/>
<dbReference type="Proteomes" id="UP000233837">
    <property type="component" value="Unassembled WGS sequence"/>
</dbReference>
<name>A0A2I0VHB6_9ASPA</name>
<accession>A0A2I0VHB6</accession>
<dbReference type="AlphaFoldDB" id="A0A2I0VHB6"/>
<evidence type="ECO:0000313" key="1">
    <source>
        <dbReference type="EMBL" id="PKU62805.1"/>
    </source>
</evidence>
<dbReference type="EMBL" id="KZ503582">
    <property type="protein sequence ID" value="PKU62805.1"/>
    <property type="molecule type" value="Genomic_DNA"/>
</dbReference>
<organism evidence="1 2">
    <name type="scientific">Dendrobium catenatum</name>
    <dbReference type="NCBI Taxonomy" id="906689"/>
    <lineage>
        <taxon>Eukaryota</taxon>
        <taxon>Viridiplantae</taxon>
        <taxon>Streptophyta</taxon>
        <taxon>Embryophyta</taxon>
        <taxon>Tracheophyta</taxon>
        <taxon>Spermatophyta</taxon>
        <taxon>Magnoliopsida</taxon>
        <taxon>Liliopsida</taxon>
        <taxon>Asparagales</taxon>
        <taxon>Orchidaceae</taxon>
        <taxon>Epidendroideae</taxon>
        <taxon>Malaxideae</taxon>
        <taxon>Dendrobiinae</taxon>
        <taxon>Dendrobium</taxon>
    </lineage>
</organism>
<evidence type="ECO:0000313" key="2">
    <source>
        <dbReference type="Proteomes" id="UP000233837"/>
    </source>
</evidence>
<reference evidence="1 2" key="2">
    <citation type="journal article" date="2017" name="Nature">
        <title>The Apostasia genome and the evolution of orchids.</title>
        <authorList>
            <person name="Zhang G.Q."/>
            <person name="Liu K.W."/>
            <person name="Li Z."/>
            <person name="Lohaus R."/>
            <person name="Hsiao Y.Y."/>
            <person name="Niu S.C."/>
            <person name="Wang J.Y."/>
            <person name="Lin Y.C."/>
            <person name="Xu Q."/>
            <person name="Chen L.J."/>
            <person name="Yoshida K."/>
            <person name="Fujiwara S."/>
            <person name="Wang Z.W."/>
            <person name="Zhang Y.Q."/>
            <person name="Mitsuda N."/>
            <person name="Wang M."/>
            <person name="Liu G.H."/>
            <person name="Pecoraro L."/>
            <person name="Huang H.X."/>
            <person name="Xiao X.J."/>
            <person name="Lin M."/>
            <person name="Wu X.Y."/>
            <person name="Wu W.L."/>
            <person name="Chen Y.Y."/>
            <person name="Chang S.B."/>
            <person name="Sakamoto S."/>
            <person name="Ohme-Takagi M."/>
            <person name="Yagi M."/>
            <person name="Zeng S.J."/>
            <person name="Shen C.Y."/>
            <person name="Yeh C.M."/>
            <person name="Luo Y.B."/>
            <person name="Tsai W.C."/>
            <person name="Van de Peer Y."/>
            <person name="Liu Z.J."/>
        </authorList>
    </citation>
    <scope>NUCLEOTIDE SEQUENCE [LARGE SCALE GENOMIC DNA]</scope>
    <source>
        <tissue evidence="1">The whole plant</tissue>
    </source>
</reference>
<sequence length="112" mass="12164">MEIFPSYCTYYKSLEHSKLNCSVLHPKVVDANTTNSPYESDKLSNVVHENVQGNVCVDLSLHENVVVANASHLKNGILITGDVGHSIELVSDVPILAIVHASENAMDLGCFV</sequence>
<keyword evidence="2" id="KW-1185">Reference proteome</keyword>
<reference evidence="1 2" key="1">
    <citation type="journal article" date="2016" name="Sci. Rep.">
        <title>The Dendrobium catenatum Lindl. genome sequence provides insights into polysaccharide synthase, floral development and adaptive evolution.</title>
        <authorList>
            <person name="Zhang G.Q."/>
            <person name="Xu Q."/>
            <person name="Bian C."/>
            <person name="Tsai W.C."/>
            <person name="Yeh C.M."/>
            <person name="Liu K.W."/>
            <person name="Yoshida K."/>
            <person name="Zhang L.S."/>
            <person name="Chang S.B."/>
            <person name="Chen F."/>
            <person name="Shi Y."/>
            <person name="Su Y.Y."/>
            <person name="Zhang Y.Q."/>
            <person name="Chen L.J."/>
            <person name="Yin Y."/>
            <person name="Lin M."/>
            <person name="Huang H."/>
            <person name="Deng H."/>
            <person name="Wang Z.W."/>
            <person name="Zhu S.L."/>
            <person name="Zhao X."/>
            <person name="Deng C."/>
            <person name="Niu S.C."/>
            <person name="Huang J."/>
            <person name="Wang M."/>
            <person name="Liu G.H."/>
            <person name="Yang H.J."/>
            <person name="Xiao X.J."/>
            <person name="Hsiao Y.Y."/>
            <person name="Wu W.L."/>
            <person name="Chen Y.Y."/>
            <person name="Mitsuda N."/>
            <person name="Ohme-Takagi M."/>
            <person name="Luo Y.B."/>
            <person name="Van de Peer Y."/>
            <person name="Liu Z.J."/>
        </authorList>
    </citation>
    <scope>NUCLEOTIDE SEQUENCE [LARGE SCALE GENOMIC DNA]</scope>
    <source>
        <tissue evidence="1">The whole plant</tissue>
    </source>
</reference>